<reference evidence="10" key="1">
    <citation type="submission" date="2022-07" db="EMBL/GenBank/DDBJ databases">
        <title>Draft genome of Pseudomonas carnis strain LP isolated from cheese.</title>
        <authorList>
            <person name="Wolfe B.E."/>
        </authorList>
    </citation>
    <scope>NUCLEOTIDE SEQUENCE</scope>
    <source>
        <strain evidence="10">LP</strain>
    </source>
</reference>
<sequence length="300" mass="31990">MSRDIFILAMLDGMSYAGLLFLVALGLTFIFGVVRILNVAHGSLYAFGGYGAASLGLWLGQGSESAVASVLLLVTGAIAVGIVLGTVLMLLLRQFQDRDPILQLLVTFGAFMIFEDLQRMIWGTQPYFVADVVNQMGTSELLGVVYMNYQLLFVPGAALAVYFLLKWFLNSTLMGRQIIAVTHDREVATALGINARRIAYLTFVVGAVLGALGGALASPTTSLVPGIGADMIVLSFAVVASAGLGQITGALITALLIGLSRSFCVYLAPEFEVVMPYLIMVLVLLARPQGLFTVVQARKI</sequence>
<evidence type="ECO:0000256" key="1">
    <source>
        <dbReference type="ARBA" id="ARBA00004429"/>
    </source>
</evidence>
<keyword evidence="2" id="KW-0813">Transport</keyword>
<dbReference type="InterPro" id="IPR052157">
    <property type="entry name" value="BCAA_transport_permease"/>
</dbReference>
<evidence type="ECO:0000313" key="10">
    <source>
        <dbReference type="EMBL" id="MDD1947021.1"/>
    </source>
</evidence>
<feature type="transmembrane region" description="Helical" evidence="9">
    <location>
        <begin position="141"/>
        <end position="165"/>
    </location>
</feature>
<keyword evidence="6 9" id="KW-1133">Transmembrane helix</keyword>
<dbReference type="InterPro" id="IPR001851">
    <property type="entry name" value="ABC_transp_permease"/>
</dbReference>
<comment type="caution">
    <text evidence="10">The sequence shown here is derived from an EMBL/GenBank/DDBJ whole genome shotgun (WGS) entry which is preliminary data.</text>
</comment>
<dbReference type="Pfam" id="PF02653">
    <property type="entry name" value="BPD_transp_2"/>
    <property type="match status" value="1"/>
</dbReference>
<accession>A0ABT5RNH3</accession>
<evidence type="ECO:0000256" key="9">
    <source>
        <dbReference type="SAM" id="Phobius"/>
    </source>
</evidence>
<feature type="transmembrane region" description="Helical" evidence="9">
    <location>
        <begin position="104"/>
        <end position="121"/>
    </location>
</feature>
<keyword evidence="3" id="KW-1003">Cell membrane</keyword>
<feature type="transmembrane region" description="Helical" evidence="9">
    <location>
        <begin position="198"/>
        <end position="217"/>
    </location>
</feature>
<evidence type="ECO:0000256" key="6">
    <source>
        <dbReference type="ARBA" id="ARBA00022989"/>
    </source>
</evidence>
<evidence type="ECO:0000256" key="2">
    <source>
        <dbReference type="ARBA" id="ARBA00022448"/>
    </source>
</evidence>
<evidence type="ECO:0000313" key="11">
    <source>
        <dbReference type="Proteomes" id="UP001150614"/>
    </source>
</evidence>
<keyword evidence="11" id="KW-1185">Reference proteome</keyword>
<feature type="transmembrane region" description="Helical" evidence="9">
    <location>
        <begin position="16"/>
        <end position="37"/>
    </location>
</feature>
<keyword evidence="5" id="KW-0029">Amino-acid transport</keyword>
<dbReference type="PANTHER" id="PTHR11795">
    <property type="entry name" value="BRANCHED-CHAIN AMINO ACID TRANSPORT SYSTEM PERMEASE PROTEIN LIVH"/>
    <property type="match status" value="1"/>
</dbReference>
<dbReference type="PANTHER" id="PTHR11795:SF442">
    <property type="entry name" value="ABC TRANSPORTER ATP-BINDING PROTEIN"/>
    <property type="match status" value="1"/>
</dbReference>
<comment type="similarity">
    <text evidence="8">Belongs to the binding-protein-dependent transport system permease family. LivHM subfamily.</text>
</comment>
<feature type="transmembrane region" description="Helical" evidence="9">
    <location>
        <begin position="44"/>
        <end position="60"/>
    </location>
</feature>
<evidence type="ECO:0000256" key="5">
    <source>
        <dbReference type="ARBA" id="ARBA00022970"/>
    </source>
</evidence>
<keyword evidence="7 9" id="KW-0472">Membrane</keyword>
<comment type="subcellular location">
    <subcellularLocation>
        <location evidence="1">Cell inner membrane</location>
        <topology evidence="1">Multi-pass membrane protein</topology>
    </subcellularLocation>
</comment>
<evidence type="ECO:0000256" key="4">
    <source>
        <dbReference type="ARBA" id="ARBA00022692"/>
    </source>
</evidence>
<proteinExistence type="inferred from homology"/>
<evidence type="ECO:0000256" key="3">
    <source>
        <dbReference type="ARBA" id="ARBA00022475"/>
    </source>
</evidence>
<organism evidence="10 11">
    <name type="scientific">Pseudomonas carnis</name>
    <dbReference type="NCBI Taxonomy" id="2487355"/>
    <lineage>
        <taxon>Bacteria</taxon>
        <taxon>Pseudomonadati</taxon>
        <taxon>Pseudomonadota</taxon>
        <taxon>Gammaproteobacteria</taxon>
        <taxon>Pseudomonadales</taxon>
        <taxon>Pseudomonadaceae</taxon>
        <taxon>Pseudomonas</taxon>
    </lineage>
</organism>
<feature type="transmembrane region" description="Helical" evidence="9">
    <location>
        <begin position="66"/>
        <end position="92"/>
    </location>
</feature>
<gene>
    <name evidence="10" type="ORF">NMG11_24685</name>
</gene>
<dbReference type="Proteomes" id="UP001150614">
    <property type="component" value="Unassembled WGS sequence"/>
</dbReference>
<dbReference type="CDD" id="cd06582">
    <property type="entry name" value="TM_PBP1_LivH_like"/>
    <property type="match status" value="1"/>
</dbReference>
<protein>
    <submittedName>
        <fullName evidence="10">Branched-chain amino acid ABC transporter permease</fullName>
    </submittedName>
</protein>
<evidence type="ECO:0000256" key="8">
    <source>
        <dbReference type="ARBA" id="ARBA00037998"/>
    </source>
</evidence>
<feature type="transmembrane region" description="Helical" evidence="9">
    <location>
        <begin position="274"/>
        <end position="295"/>
    </location>
</feature>
<dbReference type="RefSeq" id="WP_274129133.1">
    <property type="nucleotide sequence ID" value="NZ_JANCLL010000037.1"/>
</dbReference>
<name>A0ABT5RNH3_9PSED</name>
<evidence type="ECO:0000256" key="7">
    <source>
        <dbReference type="ARBA" id="ARBA00023136"/>
    </source>
</evidence>
<dbReference type="EMBL" id="JANCLL010000037">
    <property type="protein sequence ID" value="MDD1947021.1"/>
    <property type="molecule type" value="Genomic_DNA"/>
</dbReference>
<keyword evidence="4 9" id="KW-0812">Transmembrane</keyword>